<sequence length="428" mass="47828">MAKQVFIVLVVAFGISITLHGQVVDTTQTATDLVNNILLGNGVQAGNIRFTGQKHAIGFYEDHTAQIGIEKGILLTSGNALFIVGPNKSPRSGWASDAPGDPELDIIARGKTYDASVLEFDFVTASENLTFQFVFASEEYLEYVGSKFNDVFAFFIEGPGLEKMNIAMLPDGITPITVNTVNNKLNNQYYVDNTYINTTDPFIWDVRNRKVIENKNYLHEEIPPKYNIQFDGFTRVLEARCTVIPNQVYHIKIAIADVGDGILDSGVILKGGSFQSSGDLVVQLDRHFKEDIIPKTAQSRRPDFANSERQQTRSIPKEIILGNIEFEFDEYRVPVGAKHTLTTAINEWYKKPEGKIHVIGHTDSWGTDNYNVVLSHNRSKAVARALEGLGIPDSQLVIHFYGEKRPLKTNSTTEGRARNRRVELILSY</sequence>
<name>A0A937KEQ6_9BACT</name>
<dbReference type="NCBIfam" id="NF038133">
    <property type="entry name" value="choice_anch_L"/>
    <property type="match status" value="1"/>
</dbReference>
<comment type="subcellular location">
    <subcellularLocation>
        <location evidence="1">Cell outer membrane</location>
    </subcellularLocation>
</comment>
<dbReference type="EMBL" id="JAEUGD010000043">
    <property type="protein sequence ID" value="MBL6447425.1"/>
    <property type="molecule type" value="Genomic_DNA"/>
</dbReference>
<keyword evidence="7" id="KW-1185">Reference proteome</keyword>
<gene>
    <name evidence="6" type="ORF">JMN32_13995</name>
</gene>
<dbReference type="Gene3D" id="3.30.1330.60">
    <property type="entry name" value="OmpA-like domain"/>
    <property type="match status" value="1"/>
</dbReference>
<comment type="caution">
    <text evidence="6">The sequence shown here is derived from an EMBL/GenBank/DDBJ whole genome shotgun (WGS) entry which is preliminary data.</text>
</comment>
<dbReference type="CDD" id="cd07185">
    <property type="entry name" value="OmpA_C-like"/>
    <property type="match status" value="1"/>
</dbReference>
<accession>A0A937KEQ6</accession>
<dbReference type="PANTHER" id="PTHR30329:SF21">
    <property type="entry name" value="LIPOPROTEIN YIAD-RELATED"/>
    <property type="match status" value="1"/>
</dbReference>
<feature type="domain" description="OmpA-like" evidence="5">
    <location>
        <begin position="313"/>
        <end position="428"/>
    </location>
</feature>
<proteinExistence type="predicted"/>
<evidence type="ECO:0000256" key="2">
    <source>
        <dbReference type="ARBA" id="ARBA00023136"/>
    </source>
</evidence>
<dbReference type="PROSITE" id="PS51123">
    <property type="entry name" value="OMPA_2"/>
    <property type="match status" value="1"/>
</dbReference>
<keyword evidence="2 4" id="KW-0472">Membrane</keyword>
<evidence type="ECO:0000256" key="4">
    <source>
        <dbReference type="PROSITE-ProRule" id="PRU00473"/>
    </source>
</evidence>
<dbReference type="InterPro" id="IPR006664">
    <property type="entry name" value="OMP_bac"/>
</dbReference>
<evidence type="ECO:0000256" key="1">
    <source>
        <dbReference type="ARBA" id="ARBA00004442"/>
    </source>
</evidence>
<reference evidence="6" key="1">
    <citation type="submission" date="2021-01" db="EMBL/GenBank/DDBJ databases">
        <title>Fulvivirga kasyanovii gen. nov., sp nov., a novel member of the phylum Bacteroidetes isolated from seawater in a mussel farm.</title>
        <authorList>
            <person name="Zhao L.-H."/>
            <person name="Wang Z.-J."/>
        </authorList>
    </citation>
    <scope>NUCLEOTIDE SEQUENCE</scope>
    <source>
        <strain evidence="6">29W222</strain>
    </source>
</reference>
<dbReference type="PRINTS" id="PR01021">
    <property type="entry name" value="OMPADOMAIN"/>
</dbReference>
<dbReference type="AlphaFoldDB" id="A0A937KEQ6"/>
<dbReference type="PANTHER" id="PTHR30329">
    <property type="entry name" value="STATOR ELEMENT OF FLAGELLAR MOTOR COMPLEX"/>
    <property type="match status" value="1"/>
</dbReference>
<evidence type="ECO:0000256" key="3">
    <source>
        <dbReference type="ARBA" id="ARBA00023237"/>
    </source>
</evidence>
<dbReference type="SUPFAM" id="SSF103088">
    <property type="entry name" value="OmpA-like"/>
    <property type="match status" value="1"/>
</dbReference>
<dbReference type="GO" id="GO:0009279">
    <property type="term" value="C:cell outer membrane"/>
    <property type="evidence" value="ECO:0007669"/>
    <property type="project" value="UniProtKB-SubCell"/>
</dbReference>
<evidence type="ECO:0000313" key="6">
    <source>
        <dbReference type="EMBL" id="MBL6447425.1"/>
    </source>
</evidence>
<dbReference type="Proteomes" id="UP000614216">
    <property type="component" value="Unassembled WGS sequence"/>
</dbReference>
<evidence type="ECO:0000259" key="5">
    <source>
        <dbReference type="PROSITE" id="PS51123"/>
    </source>
</evidence>
<dbReference type="InterPro" id="IPR049804">
    <property type="entry name" value="Choice_anch_L"/>
</dbReference>
<evidence type="ECO:0000313" key="7">
    <source>
        <dbReference type="Proteomes" id="UP000614216"/>
    </source>
</evidence>
<organism evidence="6 7">
    <name type="scientific">Fulvivirga marina</name>
    <dbReference type="NCBI Taxonomy" id="2494733"/>
    <lineage>
        <taxon>Bacteria</taxon>
        <taxon>Pseudomonadati</taxon>
        <taxon>Bacteroidota</taxon>
        <taxon>Cytophagia</taxon>
        <taxon>Cytophagales</taxon>
        <taxon>Fulvivirgaceae</taxon>
        <taxon>Fulvivirga</taxon>
    </lineage>
</organism>
<keyword evidence="3" id="KW-0998">Cell outer membrane</keyword>
<dbReference type="InterPro" id="IPR050330">
    <property type="entry name" value="Bact_OuterMem_StrucFunc"/>
</dbReference>
<protein>
    <submittedName>
        <fullName evidence="6">OmpA family protein</fullName>
    </submittedName>
</protein>
<dbReference type="Pfam" id="PF00691">
    <property type="entry name" value="OmpA"/>
    <property type="match status" value="1"/>
</dbReference>
<dbReference type="InterPro" id="IPR036737">
    <property type="entry name" value="OmpA-like_sf"/>
</dbReference>
<dbReference type="RefSeq" id="WP_202856962.1">
    <property type="nucleotide sequence ID" value="NZ_JAEUGD010000043.1"/>
</dbReference>
<dbReference type="InterPro" id="IPR006665">
    <property type="entry name" value="OmpA-like"/>
</dbReference>